<dbReference type="Proteomes" id="UP000515472">
    <property type="component" value="Chromosome"/>
</dbReference>
<dbReference type="NCBIfam" id="TIGR01905">
    <property type="entry name" value="paired_CXXCH_1"/>
    <property type="match status" value="3"/>
</dbReference>
<dbReference type="GO" id="GO:0016491">
    <property type="term" value="F:oxidoreductase activity"/>
    <property type="evidence" value="ECO:0007669"/>
    <property type="project" value="TreeGrafter"/>
</dbReference>
<dbReference type="Gene3D" id="1.10.1130.10">
    <property type="entry name" value="Flavocytochrome C3, Chain A"/>
    <property type="match status" value="1"/>
</dbReference>
<dbReference type="InterPro" id="IPR053875">
    <property type="entry name" value="Cytochrom_c_NrfB-like_dom"/>
</dbReference>
<evidence type="ECO:0000259" key="3">
    <source>
        <dbReference type="Pfam" id="PF09699"/>
    </source>
</evidence>
<evidence type="ECO:0000313" key="5">
    <source>
        <dbReference type="EMBL" id="BCG45644.1"/>
    </source>
</evidence>
<dbReference type="PANTHER" id="PTHR35038:SF6">
    <property type="entry name" value="SURFACE LOCALIZED DECAHEME CYTOCHROME C LIPOPROTEIN"/>
    <property type="match status" value="1"/>
</dbReference>
<name>A0A6S6M209_9BACT</name>
<feature type="domain" description="Doubled CXXCH motif" evidence="3">
    <location>
        <begin position="223"/>
        <end position="260"/>
    </location>
</feature>
<feature type="signal peptide" evidence="2">
    <location>
        <begin position="1"/>
        <end position="27"/>
    </location>
</feature>
<dbReference type="EMBL" id="AP023213">
    <property type="protein sequence ID" value="BCG45644.1"/>
    <property type="molecule type" value="Genomic_DNA"/>
</dbReference>
<sequence>MSKRSVPKKLFLLGAIVGCLFSFGAFAFAVDSAPAGGELCKECHAAEVQEFSSNVHSKAGAYGFAGASCESCHGASASHASTGDIAAISNPAKIDVEAASAGCLNCHSKGKGQMFWHGSIHESQKLACVACHKIHGGNDKLLSKKTETELCITCHLDVRADMFKRSKHPMRDASTPSGEGKMTCSSCHNVHGAKGEKLIDAKSFNDKCYECHQEKKAPLLWEHSPVKEDCMTCHTPHGSSNDKMLVTKVPRLCQQCHMQGRHQSGALGMNSTYAINRGCLNCHSQVHGSNNPSGAILQR</sequence>
<dbReference type="InterPro" id="IPR010177">
    <property type="entry name" value="Paired_CXXCH_1"/>
</dbReference>
<dbReference type="Gene3D" id="3.90.10.10">
    <property type="entry name" value="Cytochrome C3"/>
    <property type="match status" value="1"/>
</dbReference>
<dbReference type="InterPro" id="IPR020015">
    <property type="entry name" value="Decahaem_cyt-c_DmsE"/>
</dbReference>
<evidence type="ECO:0000256" key="1">
    <source>
        <dbReference type="ARBA" id="ARBA00022729"/>
    </source>
</evidence>
<organism evidence="5 6">
    <name type="scientific">Citrifermentans bremense</name>
    <dbReference type="NCBI Taxonomy" id="60035"/>
    <lineage>
        <taxon>Bacteria</taxon>
        <taxon>Pseudomonadati</taxon>
        <taxon>Thermodesulfobacteriota</taxon>
        <taxon>Desulfuromonadia</taxon>
        <taxon>Geobacterales</taxon>
        <taxon>Geobacteraceae</taxon>
        <taxon>Citrifermentans</taxon>
    </lineage>
</organism>
<evidence type="ECO:0000256" key="2">
    <source>
        <dbReference type="SAM" id="SignalP"/>
    </source>
</evidence>
<proteinExistence type="predicted"/>
<feature type="chain" id="PRO_5028021803" evidence="2">
    <location>
        <begin position="28"/>
        <end position="299"/>
    </location>
</feature>
<dbReference type="InterPro" id="IPR051829">
    <property type="entry name" value="Multiheme_Cytochr_ET"/>
</dbReference>
<dbReference type="Pfam" id="PF09699">
    <property type="entry name" value="Paired_CXXCH_1"/>
    <property type="match status" value="2"/>
</dbReference>
<dbReference type="PANTHER" id="PTHR35038">
    <property type="entry name" value="DISSIMILATORY SULFITE REDUCTASE SIRA"/>
    <property type="match status" value="1"/>
</dbReference>
<dbReference type="Gene3D" id="1.10.287.3080">
    <property type="match status" value="1"/>
</dbReference>
<dbReference type="SUPFAM" id="SSF48695">
    <property type="entry name" value="Multiheme cytochromes"/>
    <property type="match status" value="1"/>
</dbReference>
<gene>
    <name evidence="5" type="ORF">GEOBRER4_n0404</name>
</gene>
<dbReference type="NCBIfam" id="TIGR03508">
    <property type="entry name" value="decahem_SO"/>
    <property type="match status" value="1"/>
</dbReference>
<evidence type="ECO:0000259" key="4">
    <source>
        <dbReference type="Pfam" id="PF22678"/>
    </source>
</evidence>
<feature type="domain" description="Cytochrome c-type protein NrfB-like" evidence="4">
    <location>
        <begin position="69"/>
        <end position="154"/>
    </location>
</feature>
<keyword evidence="6" id="KW-1185">Reference proteome</keyword>
<dbReference type="Pfam" id="PF22678">
    <property type="entry name" value="Cytochrom_c_NrfB-like"/>
    <property type="match status" value="1"/>
</dbReference>
<reference evidence="5 6" key="1">
    <citation type="submission" date="2020-06" db="EMBL/GenBank/DDBJ databases">
        <title>Interaction of electrochemicaly active bacteria, Geobacter bremensis R4 on different carbon anode.</title>
        <authorList>
            <person name="Meng L."/>
            <person name="Yoshida N."/>
        </authorList>
    </citation>
    <scope>NUCLEOTIDE SEQUENCE [LARGE SCALE GENOMIC DNA]</scope>
    <source>
        <strain evidence="5 6">R4</strain>
    </source>
</reference>
<dbReference type="KEGG" id="gbn:GEOBRER4_03940"/>
<keyword evidence="1 2" id="KW-0732">Signal</keyword>
<accession>A0A6S6M209</accession>
<evidence type="ECO:0000313" key="6">
    <source>
        <dbReference type="Proteomes" id="UP000515472"/>
    </source>
</evidence>
<dbReference type="AlphaFoldDB" id="A0A6S6M209"/>
<dbReference type="RefSeq" id="WP_185244015.1">
    <property type="nucleotide sequence ID" value="NZ_AP023213.1"/>
</dbReference>
<dbReference type="InterPro" id="IPR036280">
    <property type="entry name" value="Multihaem_cyt_sf"/>
</dbReference>
<protein>
    <submittedName>
        <fullName evidence="5">Decaheme cytochrome c MtrA</fullName>
    </submittedName>
</protein>
<feature type="domain" description="Doubled CXXCH motif" evidence="3">
    <location>
        <begin position="179"/>
        <end position="216"/>
    </location>
</feature>